<evidence type="ECO:0000313" key="3">
    <source>
        <dbReference type="EMBL" id="MDK3074576.1"/>
    </source>
</evidence>
<evidence type="ECO:0000256" key="1">
    <source>
        <dbReference type="SAM" id="MobiDB-lite"/>
    </source>
</evidence>
<feature type="transmembrane region" description="Helical" evidence="2">
    <location>
        <begin position="78"/>
        <end position="94"/>
    </location>
</feature>
<keyword evidence="4" id="KW-1185">Reference proteome</keyword>
<feature type="transmembrane region" description="Helical" evidence="2">
    <location>
        <begin position="284"/>
        <end position="302"/>
    </location>
</feature>
<keyword evidence="3" id="KW-0436">Ligase</keyword>
<feature type="transmembrane region" description="Helical" evidence="2">
    <location>
        <begin position="189"/>
        <end position="207"/>
    </location>
</feature>
<proteinExistence type="predicted"/>
<dbReference type="GO" id="GO:0016874">
    <property type="term" value="F:ligase activity"/>
    <property type="evidence" value="ECO:0007669"/>
    <property type="project" value="UniProtKB-KW"/>
</dbReference>
<gene>
    <name evidence="3" type="ORF">QO034_15885</name>
</gene>
<dbReference type="InterPro" id="IPR051533">
    <property type="entry name" value="WaaL-like"/>
</dbReference>
<keyword evidence="2" id="KW-0472">Membrane</keyword>
<keyword evidence="2" id="KW-1133">Transmembrane helix</keyword>
<dbReference type="Proteomes" id="UP001227126">
    <property type="component" value="Unassembled WGS sequence"/>
</dbReference>
<feature type="transmembrane region" description="Helical" evidence="2">
    <location>
        <begin position="377"/>
        <end position="394"/>
    </location>
</feature>
<evidence type="ECO:0000256" key="2">
    <source>
        <dbReference type="SAM" id="Phobius"/>
    </source>
</evidence>
<feature type="transmembrane region" description="Helical" evidence="2">
    <location>
        <begin position="21"/>
        <end position="42"/>
    </location>
</feature>
<feature type="region of interest" description="Disordered" evidence="1">
    <location>
        <begin position="425"/>
        <end position="467"/>
    </location>
</feature>
<feature type="transmembrane region" description="Helical" evidence="2">
    <location>
        <begin position="130"/>
        <end position="148"/>
    </location>
</feature>
<feature type="transmembrane region" description="Helical" evidence="2">
    <location>
        <begin position="336"/>
        <end position="365"/>
    </location>
</feature>
<feature type="transmembrane region" description="Helical" evidence="2">
    <location>
        <begin position="219"/>
        <end position="247"/>
    </location>
</feature>
<dbReference type="EMBL" id="JASNJE010000021">
    <property type="protein sequence ID" value="MDK3074576.1"/>
    <property type="molecule type" value="Genomic_DNA"/>
</dbReference>
<feature type="transmembrane region" description="Helical" evidence="2">
    <location>
        <begin position="48"/>
        <end position="66"/>
    </location>
</feature>
<feature type="transmembrane region" description="Helical" evidence="2">
    <location>
        <begin position="100"/>
        <end position="118"/>
    </location>
</feature>
<accession>A0ABT7FHG2</accession>
<dbReference type="PANTHER" id="PTHR37422:SF13">
    <property type="entry name" value="LIPOPOLYSACCHARIDE BIOSYNTHESIS PROTEIN PA4999-RELATED"/>
    <property type="match status" value="1"/>
</dbReference>
<reference evidence="3 4" key="1">
    <citation type="submission" date="2023-05" db="EMBL/GenBank/DDBJ databases">
        <title>Sedimentitalea sp. nov. JM2-8.</title>
        <authorList>
            <person name="Huang J."/>
        </authorList>
    </citation>
    <scope>NUCLEOTIDE SEQUENCE [LARGE SCALE GENOMIC DNA]</scope>
    <source>
        <strain evidence="3 4">JM2-8</strain>
    </source>
</reference>
<feature type="transmembrane region" description="Helical" evidence="2">
    <location>
        <begin position="259"/>
        <end position="277"/>
    </location>
</feature>
<keyword evidence="2" id="KW-0812">Transmembrane</keyword>
<name>A0ABT7FHG2_9RHOB</name>
<sequence>MTTAELHREGASRRAGAAASTAYPWIPVLFLIGLVIPLSISLGPVRLSPYRIVLIVALFGAVPRWLSGAAGPVRGFDICIVLAFLWAAMAYFVVHKSTQVIETSGILIIESIGAYLMARTYIRNRTEFEQVMRFFLLLIVLLFPFALYETMTGRPILLEFFNRIGDSFRAITQDKRLGLERVQGVFDHSIPYGAFVSAGLSSVLYLYARPGLSGRRVLLGMIVTASSVFSVSGGALLALFAQIGLYLWDKILKPVPRRWLILGLLMVLAYIVVDLGSNRKPAHVFISYMSFSAVSGYNRILIFNYGMENVWAHPIFGLGLNDWARPGWMGDSFDNFWLLIAMRHGIPAFLLFAGGTIWVMFAVGYRDLKSPEMQQARYAYMFALTGMILTGITVHYWNALFPFFMFMLGNGIWLSYAEDEDAANRRESEKAPDPISRYTRQTEYIRRSDAATLSHGRTRAPSGRGVR</sequence>
<comment type="caution">
    <text evidence="3">The sequence shown here is derived from an EMBL/GenBank/DDBJ whole genome shotgun (WGS) entry which is preliminary data.</text>
</comment>
<dbReference type="PANTHER" id="PTHR37422">
    <property type="entry name" value="TEICHURONIC ACID BIOSYNTHESIS PROTEIN TUAE"/>
    <property type="match status" value="1"/>
</dbReference>
<organism evidence="3 4">
    <name type="scientific">Sedimentitalea xiamensis</name>
    <dbReference type="NCBI Taxonomy" id="3050037"/>
    <lineage>
        <taxon>Bacteria</taxon>
        <taxon>Pseudomonadati</taxon>
        <taxon>Pseudomonadota</taxon>
        <taxon>Alphaproteobacteria</taxon>
        <taxon>Rhodobacterales</taxon>
        <taxon>Paracoccaceae</taxon>
        <taxon>Sedimentitalea</taxon>
    </lineage>
</organism>
<dbReference type="RefSeq" id="WP_284486506.1">
    <property type="nucleotide sequence ID" value="NZ_JASNJE010000021.1"/>
</dbReference>
<evidence type="ECO:0000313" key="4">
    <source>
        <dbReference type="Proteomes" id="UP001227126"/>
    </source>
</evidence>
<protein>
    <submittedName>
        <fullName evidence="3">O-antigen ligase family protein</fullName>
    </submittedName>
</protein>